<dbReference type="Proteomes" id="UP000282086">
    <property type="component" value="Chromosome"/>
</dbReference>
<gene>
    <name evidence="1" type="ORF">NCTC129_04675</name>
</gene>
<dbReference type="EMBL" id="LR134140">
    <property type="protein sequence ID" value="VDZ98412.1"/>
    <property type="molecule type" value="Genomic_DNA"/>
</dbReference>
<evidence type="ECO:0000313" key="1">
    <source>
        <dbReference type="EMBL" id="VDZ98412.1"/>
    </source>
</evidence>
<dbReference type="AlphaFoldDB" id="A0A447N5B0"/>
<proteinExistence type="predicted"/>
<protein>
    <submittedName>
        <fullName evidence="1">Uncharacterized protein</fullName>
    </submittedName>
</protein>
<organism evidence="1 2">
    <name type="scientific">Salmonella enterica I</name>
    <dbReference type="NCBI Taxonomy" id="59201"/>
    <lineage>
        <taxon>Bacteria</taxon>
        <taxon>Pseudomonadati</taxon>
        <taxon>Pseudomonadota</taxon>
        <taxon>Gammaproteobacteria</taxon>
        <taxon>Enterobacterales</taxon>
        <taxon>Enterobacteriaceae</taxon>
        <taxon>Salmonella</taxon>
    </lineage>
</organism>
<reference evidence="1 2" key="1">
    <citation type="submission" date="2018-12" db="EMBL/GenBank/DDBJ databases">
        <authorList>
            <consortium name="Pathogen Informatics"/>
        </authorList>
    </citation>
    <scope>NUCLEOTIDE SEQUENCE [LARGE SCALE GENOMIC DNA]</scope>
    <source>
        <strain evidence="1 2">NCTC129</strain>
    </source>
</reference>
<accession>A0A447N5B0</accession>
<name>A0A447N5B0_SALET</name>
<sequence length="61" mass="6474">MMPISAETNAINGRIVFRTVSMVSRPDWNSTATAEPIPIPTFASSPSLCSVIFFAGVVVTS</sequence>
<evidence type="ECO:0000313" key="2">
    <source>
        <dbReference type="Proteomes" id="UP000282086"/>
    </source>
</evidence>